<proteinExistence type="predicted"/>
<dbReference type="EMBL" id="BAAAZG010000036">
    <property type="protein sequence ID" value="GAA4084090.1"/>
    <property type="molecule type" value="Genomic_DNA"/>
</dbReference>
<keyword evidence="2" id="KW-1185">Reference proteome</keyword>
<dbReference type="Proteomes" id="UP001500683">
    <property type="component" value="Unassembled WGS sequence"/>
</dbReference>
<accession>A0ABP7WA32</accession>
<sequence length="74" mass="7409">MAPKYSEAFLGVRHHRDAAGEQSGQVFAGHGRAGQYLAPTNASSLAIVLAVSVGVAPAICLEVPACSSGWGASG</sequence>
<gene>
    <name evidence="1" type="ORF">GCM10022214_49860</name>
</gene>
<name>A0ABP7WA32_9ACTN</name>
<evidence type="ECO:0000313" key="2">
    <source>
        <dbReference type="Proteomes" id="UP001500683"/>
    </source>
</evidence>
<comment type="caution">
    <text evidence="1">The sequence shown here is derived from an EMBL/GenBank/DDBJ whole genome shotgun (WGS) entry which is preliminary data.</text>
</comment>
<evidence type="ECO:0000313" key="1">
    <source>
        <dbReference type="EMBL" id="GAA4084090.1"/>
    </source>
</evidence>
<organism evidence="1 2">
    <name type="scientific">Actinomadura miaoliensis</name>
    <dbReference type="NCBI Taxonomy" id="430685"/>
    <lineage>
        <taxon>Bacteria</taxon>
        <taxon>Bacillati</taxon>
        <taxon>Actinomycetota</taxon>
        <taxon>Actinomycetes</taxon>
        <taxon>Streptosporangiales</taxon>
        <taxon>Thermomonosporaceae</taxon>
        <taxon>Actinomadura</taxon>
    </lineage>
</organism>
<protein>
    <submittedName>
        <fullName evidence="1">Uncharacterized protein</fullName>
    </submittedName>
</protein>
<reference evidence="2" key="1">
    <citation type="journal article" date="2019" name="Int. J. Syst. Evol. Microbiol.">
        <title>The Global Catalogue of Microorganisms (GCM) 10K type strain sequencing project: providing services to taxonomists for standard genome sequencing and annotation.</title>
        <authorList>
            <consortium name="The Broad Institute Genomics Platform"/>
            <consortium name="The Broad Institute Genome Sequencing Center for Infectious Disease"/>
            <person name="Wu L."/>
            <person name="Ma J."/>
        </authorList>
    </citation>
    <scope>NUCLEOTIDE SEQUENCE [LARGE SCALE GENOMIC DNA]</scope>
    <source>
        <strain evidence="2">JCM 16702</strain>
    </source>
</reference>